<feature type="region of interest" description="Disordered" evidence="1">
    <location>
        <begin position="1"/>
        <end position="23"/>
    </location>
</feature>
<organism evidence="2">
    <name type="scientific">marine sediment metagenome</name>
    <dbReference type="NCBI Taxonomy" id="412755"/>
    <lineage>
        <taxon>unclassified sequences</taxon>
        <taxon>metagenomes</taxon>
        <taxon>ecological metagenomes</taxon>
    </lineage>
</organism>
<proteinExistence type="predicted"/>
<reference evidence="2" key="1">
    <citation type="journal article" date="2014" name="Front. Microbiol.">
        <title>High frequency of phylogenetically diverse reductive dehalogenase-homologous genes in deep subseafloor sedimentary metagenomes.</title>
        <authorList>
            <person name="Kawai M."/>
            <person name="Futagami T."/>
            <person name="Toyoda A."/>
            <person name="Takaki Y."/>
            <person name="Nishi S."/>
            <person name="Hori S."/>
            <person name="Arai W."/>
            <person name="Tsubouchi T."/>
            <person name="Morono Y."/>
            <person name="Uchiyama I."/>
            <person name="Ito T."/>
            <person name="Fujiyama A."/>
            <person name="Inagaki F."/>
            <person name="Takami H."/>
        </authorList>
    </citation>
    <scope>NUCLEOTIDE SEQUENCE</scope>
    <source>
        <strain evidence="2">Expedition CK06-06</strain>
    </source>
</reference>
<protein>
    <submittedName>
        <fullName evidence="2">Uncharacterized protein</fullName>
    </submittedName>
</protein>
<name>X1LZT0_9ZZZZ</name>
<gene>
    <name evidence="2" type="ORF">S06H3_01966</name>
</gene>
<comment type="caution">
    <text evidence="2">The sequence shown here is derived from an EMBL/GenBank/DDBJ whole genome shotgun (WGS) entry which is preliminary data.</text>
</comment>
<evidence type="ECO:0000313" key="2">
    <source>
        <dbReference type="EMBL" id="GAH99623.1"/>
    </source>
</evidence>
<dbReference type="EMBL" id="BARV01000537">
    <property type="protein sequence ID" value="GAH99623.1"/>
    <property type="molecule type" value="Genomic_DNA"/>
</dbReference>
<accession>X1LZT0</accession>
<dbReference type="AlphaFoldDB" id="X1LZT0"/>
<evidence type="ECO:0000256" key="1">
    <source>
        <dbReference type="SAM" id="MobiDB-lite"/>
    </source>
</evidence>
<sequence length="66" mass="7143">MVGENPYGILNDTPGDPDTDSVSPSRIDQFYDTSHPGGRAEISENTETDITVDAMEIDTDSLVLKV</sequence>